<evidence type="ECO:0000256" key="2">
    <source>
        <dbReference type="ARBA" id="ARBA00023002"/>
    </source>
</evidence>
<comment type="caution">
    <text evidence="7">The sequence shown here is derived from an EMBL/GenBank/DDBJ whole genome shotgun (WGS) entry which is preliminary data.</text>
</comment>
<keyword evidence="2 4" id="KW-0560">Oxidoreductase</keyword>
<feature type="domain" description="D-isomer specific 2-hydroxyacid dehydrogenase catalytic" evidence="5">
    <location>
        <begin position="4"/>
        <end position="333"/>
    </location>
</feature>
<dbReference type="PANTHER" id="PTHR43026:SF1">
    <property type="entry name" value="2-HYDROXYACID DEHYDROGENASE HOMOLOG 1-RELATED"/>
    <property type="match status" value="1"/>
</dbReference>
<dbReference type="Pfam" id="PF02826">
    <property type="entry name" value="2-Hacid_dh_C"/>
    <property type="match status" value="1"/>
</dbReference>
<dbReference type="EMBL" id="JAGQKX010000017">
    <property type="protein sequence ID" value="MCA9389978.1"/>
    <property type="molecule type" value="Genomic_DNA"/>
</dbReference>
<dbReference type="InterPro" id="IPR036291">
    <property type="entry name" value="NAD(P)-bd_dom_sf"/>
</dbReference>
<gene>
    <name evidence="7" type="ORF">KC571_01125</name>
</gene>
<reference evidence="7" key="2">
    <citation type="journal article" date="2021" name="Microbiome">
        <title>Successional dynamics and alternative stable states in a saline activated sludge microbial community over 9 years.</title>
        <authorList>
            <person name="Wang Y."/>
            <person name="Ye J."/>
            <person name="Ju F."/>
            <person name="Liu L."/>
            <person name="Boyd J.A."/>
            <person name="Deng Y."/>
            <person name="Parks D.H."/>
            <person name="Jiang X."/>
            <person name="Yin X."/>
            <person name="Woodcroft B.J."/>
            <person name="Tyson G.W."/>
            <person name="Hugenholtz P."/>
            <person name="Polz M.F."/>
            <person name="Zhang T."/>
        </authorList>
    </citation>
    <scope>NUCLEOTIDE SEQUENCE</scope>
    <source>
        <strain evidence="7">HKST-UBA01</strain>
    </source>
</reference>
<protein>
    <submittedName>
        <fullName evidence="7">Hydroxyacid dehydrogenase</fullName>
    </submittedName>
</protein>
<dbReference type="GO" id="GO:0051287">
    <property type="term" value="F:NAD binding"/>
    <property type="evidence" value="ECO:0007669"/>
    <property type="project" value="InterPro"/>
</dbReference>
<dbReference type="GO" id="GO:0006564">
    <property type="term" value="P:L-serine biosynthetic process"/>
    <property type="evidence" value="ECO:0007669"/>
    <property type="project" value="UniProtKB-ARBA"/>
</dbReference>
<dbReference type="GO" id="GO:0008720">
    <property type="term" value="F:D-lactate dehydrogenase (NAD+) activity"/>
    <property type="evidence" value="ECO:0007669"/>
    <property type="project" value="TreeGrafter"/>
</dbReference>
<evidence type="ECO:0000259" key="5">
    <source>
        <dbReference type="Pfam" id="PF00389"/>
    </source>
</evidence>
<dbReference type="GO" id="GO:0047545">
    <property type="term" value="F:(S)-2-hydroxyglutarate dehydrogenase activity"/>
    <property type="evidence" value="ECO:0007669"/>
    <property type="project" value="UniProtKB-ARBA"/>
</dbReference>
<dbReference type="InterPro" id="IPR006140">
    <property type="entry name" value="D-isomer_DH_NAD-bd"/>
</dbReference>
<evidence type="ECO:0000313" key="7">
    <source>
        <dbReference type="EMBL" id="MCA9389978.1"/>
    </source>
</evidence>
<dbReference type="FunFam" id="3.40.50.720:FF:000041">
    <property type="entry name" value="D-3-phosphoglycerate dehydrogenase"/>
    <property type="match status" value="1"/>
</dbReference>
<dbReference type="SUPFAM" id="SSF51735">
    <property type="entry name" value="NAD(P)-binding Rossmann-fold domains"/>
    <property type="match status" value="1"/>
</dbReference>
<evidence type="ECO:0000256" key="3">
    <source>
        <dbReference type="ARBA" id="ARBA00023027"/>
    </source>
</evidence>
<dbReference type="Pfam" id="PF00389">
    <property type="entry name" value="2-Hacid_dh"/>
    <property type="match status" value="1"/>
</dbReference>
<feature type="domain" description="D-isomer specific 2-hydroxyacid dehydrogenase NAD-binding" evidence="6">
    <location>
        <begin position="107"/>
        <end position="303"/>
    </location>
</feature>
<dbReference type="PROSITE" id="PS00670">
    <property type="entry name" value="D_2_HYDROXYACID_DH_2"/>
    <property type="match status" value="1"/>
</dbReference>
<name>A0A955LGG7_UNCKA</name>
<evidence type="ECO:0000313" key="8">
    <source>
        <dbReference type="Proteomes" id="UP000701698"/>
    </source>
</evidence>
<comment type="similarity">
    <text evidence="1 4">Belongs to the D-isomer specific 2-hydroxyacid dehydrogenase family.</text>
</comment>
<dbReference type="GO" id="GO:0004617">
    <property type="term" value="F:phosphoglycerate dehydrogenase activity"/>
    <property type="evidence" value="ECO:0007669"/>
    <property type="project" value="UniProtKB-ARBA"/>
</dbReference>
<reference evidence="7" key="1">
    <citation type="submission" date="2020-04" db="EMBL/GenBank/DDBJ databases">
        <authorList>
            <person name="Zhang T."/>
        </authorList>
    </citation>
    <scope>NUCLEOTIDE SEQUENCE</scope>
    <source>
        <strain evidence="7">HKST-UBA01</strain>
    </source>
</reference>
<dbReference type="PANTHER" id="PTHR43026">
    <property type="entry name" value="2-HYDROXYACID DEHYDROGENASE HOMOLOG 1-RELATED"/>
    <property type="match status" value="1"/>
</dbReference>
<evidence type="ECO:0000259" key="6">
    <source>
        <dbReference type="Pfam" id="PF02826"/>
    </source>
</evidence>
<dbReference type="Gene3D" id="3.40.50.720">
    <property type="entry name" value="NAD(P)-binding Rossmann-like Domain"/>
    <property type="match status" value="2"/>
</dbReference>
<evidence type="ECO:0000256" key="4">
    <source>
        <dbReference type="RuleBase" id="RU003719"/>
    </source>
</evidence>
<accession>A0A955LGG7</accession>
<organism evidence="7 8">
    <name type="scientific">candidate division WWE3 bacterium</name>
    <dbReference type="NCBI Taxonomy" id="2053526"/>
    <lineage>
        <taxon>Bacteria</taxon>
        <taxon>Katanobacteria</taxon>
    </lineage>
</organism>
<dbReference type="PROSITE" id="PS00065">
    <property type="entry name" value="D_2_HYDROXYACID_DH_1"/>
    <property type="match status" value="1"/>
</dbReference>
<sequence>MKIIFFDHTDPDQRTYVQERLKDHVVEFIEKPVQDVLVEELPDMDIAAIFVGSKFTGELFLNAPQLKYITTRSTGFDHIDLQKAAEKNVLVSNVPFYGSNTVAEHAIALLLALTRKIPESVHRVKDGSFTYQGLQGVDLMERTLGIVGGGHIGLHVAQIAKGFGMKTFVYDLHQDEQLAQEYGFTYESDLDKLLGMSDVISLHLPLNEHTQHIINQESIQKIKEGAYLINTARGGLVETDALVQALNSGKLAGVGLDVLEGEEFLQDELSFLAEEHTEDEVKSVLEDHVLIEMDNVIVTPHNAFNTKEAHFRNLETTVNNILSFIDGNPQNIVKI</sequence>
<proteinExistence type="inferred from homology"/>
<evidence type="ECO:0000256" key="1">
    <source>
        <dbReference type="ARBA" id="ARBA00005854"/>
    </source>
</evidence>
<dbReference type="InterPro" id="IPR058205">
    <property type="entry name" value="D-LDH-like"/>
</dbReference>
<keyword evidence="3" id="KW-0520">NAD</keyword>
<dbReference type="Proteomes" id="UP000701698">
    <property type="component" value="Unassembled WGS sequence"/>
</dbReference>
<dbReference type="InterPro" id="IPR029752">
    <property type="entry name" value="D-isomer_DH_CS1"/>
</dbReference>
<dbReference type="AlphaFoldDB" id="A0A955LGG7"/>
<dbReference type="InterPro" id="IPR006139">
    <property type="entry name" value="D-isomer_2_OHA_DH_cat_dom"/>
</dbReference>
<dbReference type="InterPro" id="IPR029753">
    <property type="entry name" value="D-isomer_DH_CS"/>
</dbReference>
<dbReference type="SUPFAM" id="SSF52283">
    <property type="entry name" value="Formate/glycerate dehydrogenase catalytic domain-like"/>
    <property type="match status" value="1"/>
</dbReference>